<dbReference type="InterPro" id="IPR017441">
    <property type="entry name" value="Protein_kinase_ATP_BS"/>
</dbReference>
<keyword evidence="2 5" id="KW-0547">Nucleotide-binding</keyword>
<dbReference type="FunFam" id="1.10.510.10:FF:001106">
    <property type="entry name" value="Probable LRR receptor-like serine/threonine-protein kinase At1g29720"/>
    <property type="match status" value="1"/>
</dbReference>
<dbReference type="SMART" id="SM00220">
    <property type="entry name" value="S_TKc"/>
    <property type="match status" value="1"/>
</dbReference>
<dbReference type="Gene3D" id="3.30.200.20">
    <property type="entry name" value="Phosphorylase Kinase, domain 1"/>
    <property type="match status" value="1"/>
</dbReference>
<comment type="caution">
    <text evidence="8">The sequence shown here is derived from an EMBL/GenBank/DDBJ whole genome shotgun (WGS) entry which is preliminary data.</text>
</comment>
<evidence type="ECO:0000256" key="6">
    <source>
        <dbReference type="RuleBase" id="RU000304"/>
    </source>
</evidence>
<comment type="similarity">
    <text evidence="6">Belongs to the protein kinase superfamily.</text>
</comment>
<gene>
    <name evidence="8" type="ORF">M0R45_037074</name>
</gene>
<dbReference type="PANTHER" id="PTHR47973">
    <property type="entry name" value="CYSTEINE-RICH RECEPTOR-LIKE PROTEIN KINASE 3"/>
    <property type="match status" value="1"/>
</dbReference>
<dbReference type="SUPFAM" id="SSF56112">
    <property type="entry name" value="Protein kinase-like (PK-like)"/>
    <property type="match status" value="1"/>
</dbReference>
<dbReference type="PROSITE" id="PS00108">
    <property type="entry name" value="PROTEIN_KINASE_ST"/>
    <property type="match status" value="1"/>
</dbReference>
<evidence type="ECO:0000313" key="9">
    <source>
        <dbReference type="Proteomes" id="UP001457282"/>
    </source>
</evidence>
<evidence type="ECO:0000256" key="2">
    <source>
        <dbReference type="ARBA" id="ARBA00022741"/>
    </source>
</evidence>
<feature type="domain" description="Protein kinase" evidence="7">
    <location>
        <begin position="46"/>
        <end position="321"/>
    </location>
</feature>
<dbReference type="InterPro" id="IPR000719">
    <property type="entry name" value="Prot_kinase_dom"/>
</dbReference>
<evidence type="ECO:0000256" key="3">
    <source>
        <dbReference type="ARBA" id="ARBA00022777"/>
    </source>
</evidence>
<keyword evidence="1" id="KW-0808">Transferase</keyword>
<dbReference type="GO" id="GO:0005524">
    <property type="term" value="F:ATP binding"/>
    <property type="evidence" value="ECO:0007669"/>
    <property type="project" value="UniProtKB-UniRule"/>
</dbReference>
<evidence type="ECO:0000259" key="7">
    <source>
        <dbReference type="PROSITE" id="PS50011"/>
    </source>
</evidence>
<proteinExistence type="inferred from homology"/>
<dbReference type="FunFam" id="3.30.200.20:FF:000421">
    <property type="entry name" value="Serine/threonine-protein kinase receptor"/>
    <property type="match status" value="1"/>
</dbReference>
<dbReference type="InterPro" id="IPR011009">
    <property type="entry name" value="Kinase-like_dom_sf"/>
</dbReference>
<dbReference type="PROSITE" id="PS00107">
    <property type="entry name" value="PROTEIN_KINASE_ATP"/>
    <property type="match status" value="1"/>
</dbReference>
<dbReference type="Pfam" id="PF00069">
    <property type="entry name" value="Pkinase"/>
    <property type="match status" value="1"/>
</dbReference>
<keyword evidence="9" id="KW-1185">Reference proteome</keyword>
<dbReference type="GO" id="GO:0004674">
    <property type="term" value="F:protein serine/threonine kinase activity"/>
    <property type="evidence" value="ECO:0007669"/>
    <property type="project" value="UniProtKB-KW"/>
</dbReference>
<dbReference type="EMBL" id="JBEDUW010000007">
    <property type="protein sequence ID" value="KAK9913251.1"/>
    <property type="molecule type" value="Genomic_DNA"/>
</dbReference>
<organism evidence="8 9">
    <name type="scientific">Rubus argutus</name>
    <name type="common">Southern blackberry</name>
    <dbReference type="NCBI Taxonomy" id="59490"/>
    <lineage>
        <taxon>Eukaryota</taxon>
        <taxon>Viridiplantae</taxon>
        <taxon>Streptophyta</taxon>
        <taxon>Embryophyta</taxon>
        <taxon>Tracheophyta</taxon>
        <taxon>Spermatophyta</taxon>
        <taxon>Magnoliopsida</taxon>
        <taxon>eudicotyledons</taxon>
        <taxon>Gunneridae</taxon>
        <taxon>Pentapetalae</taxon>
        <taxon>rosids</taxon>
        <taxon>fabids</taxon>
        <taxon>Rosales</taxon>
        <taxon>Rosaceae</taxon>
        <taxon>Rosoideae</taxon>
        <taxon>Rosoideae incertae sedis</taxon>
        <taxon>Rubus</taxon>
    </lineage>
</organism>
<dbReference type="InterPro" id="IPR008271">
    <property type="entry name" value="Ser/Thr_kinase_AS"/>
</dbReference>
<feature type="binding site" evidence="5">
    <location>
        <position position="74"/>
    </location>
    <ligand>
        <name>ATP</name>
        <dbReference type="ChEBI" id="CHEBI:30616"/>
    </ligand>
</feature>
<keyword evidence="3" id="KW-0418">Kinase</keyword>
<evidence type="ECO:0000256" key="1">
    <source>
        <dbReference type="ARBA" id="ARBA00022679"/>
    </source>
</evidence>
<dbReference type="CDD" id="cd14066">
    <property type="entry name" value="STKc_IRAK"/>
    <property type="match status" value="1"/>
</dbReference>
<evidence type="ECO:0000256" key="4">
    <source>
        <dbReference type="ARBA" id="ARBA00022840"/>
    </source>
</evidence>
<keyword evidence="6" id="KW-0723">Serine/threonine-protein kinase</keyword>
<dbReference type="InterPro" id="IPR052059">
    <property type="entry name" value="CR_Ser/Thr_kinase"/>
</dbReference>
<accession>A0AAW1W1V0</accession>
<sequence length="379" mass="42979">MKFSFPCSKCFSSPGIIDDSNIHGIQFLQNSHAFSYKELKVATNDFHPSRKIGEGGFGAVYKGRLNDGRDVAVKVLSAESSQGDREFMTELSSLSNIRHENLVKLNGGCIEGRRRILVYDYMEHNSLAHILLGDNKIRSKLGWKVRKEICIGIARGLVHIHEEVKPHIVHRDIKASNILLEKNFHPRISDFGLSKLFPIHISHITTRVAGTLGYLAPEYAVTGHLTRKSDVYSFGVLVLQIISGRTVVDFDLELGEHYLVQKAWEMHKDNRLLDLVDSTLEHDGNFSEKEARHFLKVGLLCVQEKCNLRPKMSAALQMMMIDQNDQNNVNDFNNMEIRQPGVIANNMDLKIGQRENERSSKLTISRMQSPQVYHFNTGV</sequence>
<dbReference type="AlphaFoldDB" id="A0AAW1W1V0"/>
<evidence type="ECO:0000256" key="5">
    <source>
        <dbReference type="PROSITE-ProRule" id="PRU10141"/>
    </source>
</evidence>
<name>A0AAW1W1V0_RUBAR</name>
<reference evidence="8 9" key="1">
    <citation type="journal article" date="2023" name="G3 (Bethesda)">
        <title>A chromosome-length genome assembly and annotation of blackberry (Rubus argutus, cv. 'Hillquist').</title>
        <authorList>
            <person name="Bruna T."/>
            <person name="Aryal R."/>
            <person name="Dudchenko O."/>
            <person name="Sargent D.J."/>
            <person name="Mead D."/>
            <person name="Buti M."/>
            <person name="Cavallini A."/>
            <person name="Hytonen T."/>
            <person name="Andres J."/>
            <person name="Pham M."/>
            <person name="Weisz D."/>
            <person name="Mascagni F."/>
            <person name="Usai G."/>
            <person name="Natali L."/>
            <person name="Bassil N."/>
            <person name="Fernandez G.E."/>
            <person name="Lomsadze A."/>
            <person name="Armour M."/>
            <person name="Olukolu B."/>
            <person name="Poorten T."/>
            <person name="Britton C."/>
            <person name="Davik J."/>
            <person name="Ashrafi H."/>
            <person name="Aiden E.L."/>
            <person name="Borodovsky M."/>
            <person name="Worthington M."/>
        </authorList>
    </citation>
    <scope>NUCLEOTIDE SEQUENCE [LARGE SCALE GENOMIC DNA]</scope>
    <source>
        <strain evidence="8">PI 553951</strain>
    </source>
</reference>
<keyword evidence="4 5" id="KW-0067">ATP-binding</keyword>
<dbReference type="Gene3D" id="1.10.510.10">
    <property type="entry name" value="Transferase(Phosphotransferase) domain 1"/>
    <property type="match status" value="1"/>
</dbReference>
<protein>
    <recommendedName>
        <fullName evidence="7">Protein kinase domain-containing protein</fullName>
    </recommendedName>
</protein>
<dbReference type="PROSITE" id="PS50011">
    <property type="entry name" value="PROTEIN_KINASE_DOM"/>
    <property type="match status" value="1"/>
</dbReference>
<dbReference type="Proteomes" id="UP001457282">
    <property type="component" value="Unassembled WGS sequence"/>
</dbReference>
<evidence type="ECO:0000313" key="8">
    <source>
        <dbReference type="EMBL" id="KAK9913251.1"/>
    </source>
</evidence>